<dbReference type="InterPro" id="IPR032807">
    <property type="entry name" value="GNVR"/>
</dbReference>
<evidence type="ECO:0000313" key="11">
    <source>
        <dbReference type="Proteomes" id="UP001177769"/>
    </source>
</evidence>
<feature type="coiled-coil region" evidence="6">
    <location>
        <begin position="257"/>
        <end position="305"/>
    </location>
</feature>
<keyword evidence="3 7" id="KW-0812">Transmembrane</keyword>
<evidence type="ECO:0000256" key="2">
    <source>
        <dbReference type="ARBA" id="ARBA00022475"/>
    </source>
</evidence>
<proteinExistence type="predicted"/>
<organism evidence="10 11">
    <name type="scientific">Paucibacter sediminis</name>
    <dbReference type="NCBI Taxonomy" id="3019553"/>
    <lineage>
        <taxon>Bacteria</taxon>
        <taxon>Pseudomonadati</taxon>
        <taxon>Pseudomonadota</taxon>
        <taxon>Betaproteobacteria</taxon>
        <taxon>Burkholderiales</taxon>
        <taxon>Sphaerotilaceae</taxon>
        <taxon>Roseateles</taxon>
    </lineage>
</organism>
<reference evidence="10" key="1">
    <citation type="submission" date="2023-01" db="EMBL/GenBank/DDBJ databases">
        <title>Whole genome sequence of Paucibacter sp. S2-9 isolated from pond sediment.</title>
        <authorList>
            <person name="Jung J.Y."/>
        </authorList>
    </citation>
    <scope>NUCLEOTIDE SEQUENCE</scope>
    <source>
        <strain evidence="10">S2-9</strain>
    </source>
</reference>
<dbReference type="PANTHER" id="PTHR32309">
    <property type="entry name" value="TYROSINE-PROTEIN KINASE"/>
    <property type="match status" value="1"/>
</dbReference>
<dbReference type="AlphaFoldDB" id="A0AA95NAD3"/>
<dbReference type="RefSeq" id="WP_285231117.1">
    <property type="nucleotide sequence ID" value="NZ_CP116346.1"/>
</dbReference>
<keyword evidence="6" id="KW-0175">Coiled coil</keyword>
<keyword evidence="2" id="KW-1003">Cell membrane</keyword>
<dbReference type="PANTHER" id="PTHR32309:SF13">
    <property type="entry name" value="FERRIC ENTEROBACTIN TRANSPORT PROTEIN FEPE"/>
    <property type="match status" value="1"/>
</dbReference>
<comment type="subcellular location">
    <subcellularLocation>
        <location evidence="1">Cell membrane</location>
        <topology evidence="1">Multi-pass membrane protein</topology>
    </subcellularLocation>
</comment>
<dbReference type="GO" id="GO:0004713">
    <property type="term" value="F:protein tyrosine kinase activity"/>
    <property type="evidence" value="ECO:0007669"/>
    <property type="project" value="TreeGrafter"/>
</dbReference>
<evidence type="ECO:0000256" key="6">
    <source>
        <dbReference type="SAM" id="Coils"/>
    </source>
</evidence>
<protein>
    <submittedName>
        <fullName evidence="10">Chain length determinant protein EpsF</fullName>
    </submittedName>
</protein>
<feature type="domain" description="Polysaccharide chain length determinant N-terminal" evidence="8">
    <location>
        <begin position="5"/>
        <end position="88"/>
    </location>
</feature>
<gene>
    <name evidence="10" type="primary">epsF</name>
    <name evidence="10" type="ORF">PFX98_13995</name>
</gene>
<dbReference type="NCBIfam" id="TIGR03017">
    <property type="entry name" value="EpsF"/>
    <property type="match status" value="1"/>
</dbReference>
<dbReference type="InterPro" id="IPR003856">
    <property type="entry name" value="LPS_length_determ_N"/>
</dbReference>
<keyword evidence="4 7" id="KW-1133">Transmembrane helix</keyword>
<evidence type="ECO:0000313" key="10">
    <source>
        <dbReference type="EMBL" id="WIT10048.1"/>
    </source>
</evidence>
<dbReference type="Proteomes" id="UP001177769">
    <property type="component" value="Chromosome"/>
</dbReference>
<dbReference type="KEGG" id="pais:PFX98_13995"/>
<accession>A0AA95NAD3</accession>
<dbReference type="EMBL" id="CP116346">
    <property type="protein sequence ID" value="WIT10048.1"/>
    <property type="molecule type" value="Genomic_DNA"/>
</dbReference>
<sequence length="477" mass="52010">MTFAQFLSILRARLKVLLGVFFGVVLVTLVLSLVWPKKYTAVASVVIDAKPDPLSAVLYSGGLNPSLIATQIDVIQSDRVAYKVVRNLKLAENPQIREQWMEATSGEGAIEQWLSDSFQKSLDVKPSRESNVVSIGYKAPDPRFAAGLANAFVQAYLETNLELRVEPAKQYSTFFDSRSKEARDSLEKAQTRLSEFQKEKGIIATDERLDVENARLNELSTQLVGLQAVASDSGSRQAAARGASAERMQEVLSNGLVASLKADQARLEARLQELNAKLGDQHPQVLEAKANLAELRLRVDAETAKITSSIGLSNSINQQRVGELRAALEAQRSKVLQMKAVRDEGAVIQRDVENAQRTYDQILQRLNQTTLESQANQSNVSVLTQAVPPTEPTSPKLLLNMIIAVFGGTLLGAGVVLVLELLDRRVRNVEDIVLASGLPIVGVLPKPNARRLFGRAAKANLLQQRLLGHLPSAGKGA</sequence>
<keyword evidence="11" id="KW-1185">Reference proteome</keyword>
<keyword evidence="5 7" id="KW-0472">Membrane</keyword>
<dbReference type="InterPro" id="IPR017468">
    <property type="entry name" value="Chain_len_reg_EpsF"/>
</dbReference>
<evidence type="ECO:0000256" key="1">
    <source>
        <dbReference type="ARBA" id="ARBA00004651"/>
    </source>
</evidence>
<evidence type="ECO:0000256" key="4">
    <source>
        <dbReference type="ARBA" id="ARBA00022989"/>
    </source>
</evidence>
<evidence type="ECO:0000259" key="9">
    <source>
        <dbReference type="Pfam" id="PF13807"/>
    </source>
</evidence>
<feature type="domain" description="Tyrosine-protein kinase G-rich" evidence="9">
    <location>
        <begin position="348"/>
        <end position="418"/>
    </location>
</feature>
<evidence type="ECO:0000256" key="5">
    <source>
        <dbReference type="ARBA" id="ARBA00023136"/>
    </source>
</evidence>
<evidence type="ECO:0000256" key="7">
    <source>
        <dbReference type="SAM" id="Phobius"/>
    </source>
</evidence>
<feature type="transmembrane region" description="Helical" evidence="7">
    <location>
        <begin position="12"/>
        <end position="35"/>
    </location>
</feature>
<feature type="transmembrane region" description="Helical" evidence="7">
    <location>
        <begin position="397"/>
        <end position="419"/>
    </location>
</feature>
<evidence type="ECO:0000256" key="3">
    <source>
        <dbReference type="ARBA" id="ARBA00022692"/>
    </source>
</evidence>
<dbReference type="Pfam" id="PF02706">
    <property type="entry name" value="Wzz"/>
    <property type="match status" value="1"/>
</dbReference>
<evidence type="ECO:0000259" key="8">
    <source>
        <dbReference type="Pfam" id="PF02706"/>
    </source>
</evidence>
<name>A0AA95NAD3_9BURK</name>
<dbReference type="GO" id="GO:0005886">
    <property type="term" value="C:plasma membrane"/>
    <property type="evidence" value="ECO:0007669"/>
    <property type="project" value="UniProtKB-SubCell"/>
</dbReference>
<dbReference type="Pfam" id="PF13807">
    <property type="entry name" value="GNVR"/>
    <property type="match status" value="1"/>
</dbReference>
<dbReference type="InterPro" id="IPR050445">
    <property type="entry name" value="Bact_polysacc_biosynth/exp"/>
</dbReference>